<keyword evidence="3" id="KW-1185">Reference proteome</keyword>
<dbReference type="PROSITE" id="PS50943">
    <property type="entry name" value="HTH_CROC1"/>
    <property type="match status" value="1"/>
</dbReference>
<feature type="domain" description="HTH cro/C1-type" evidence="1">
    <location>
        <begin position="28"/>
        <end position="81"/>
    </location>
</feature>
<dbReference type="InterPro" id="IPR001387">
    <property type="entry name" value="Cro/C1-type_HTH"/>
</dbReference>
<organism evidence="2 3">
    <name type="scientific">Streptodolium elevatio</name>
    <dbReference type="NCBI Taxonomy" id="3157996"/>
    <lineage>
        <taxon>Bacteria</taxon>
        <taxon>Bacillati</taxon>
        <taxon>Actinomycetota</taxon>
        <taxon>Actinomycetes</taxon>
        <taxon>Kitasatosporales</taxon>
        <taxon>Streptomycetaceae</taxon>
        <taxon>Streptodolium</taxon>
    </lineage>
</organism>
<dbReference type="Gene3D" id="1.10.260.40">
    <property type="entry name" value="lambda repressor-like DNA-binding domains"/>
    <property type="match status" value="1"/>
</dbReference>
<proteinExistence type="predicted"/>
<dbReference type="Pfam" id="PF13560">
    <property type="entry name" value="HTH_31"/>
    <property type="match status" value="1"/>
</dbReference>
<dbReference type="InterPro" id="IPR041413">
    <property type="entry name" value="MLTR_LBD"/>
</dbReference>
<evidence type="ECO:0000313" key="2">
    <source>
        <dbReference type="EMBL" id="MEU8134783.1"/>
    </source>
</evidence>
<dbReference type="CDD" id="cd00093">
    <property type="entry name" value="HTH_XRE"/>
    <property type="match status" value="1"/>
</dbReference>
<dbReference type="SMART" id="SM00530">
    <property type="entry name" value="HTH_XRE"/>
    <property type="match status" value="1"/>
</dbReference>
<dbReference type="Gene3D" id="3.30.450.180">
    <property type="match status" value="1"/>
</dbReference>
<dbReference type="Proteomes" id="UP001551482">
    <property type="component" value="Unassembled WGS sequence"/>
</dbReference>
<evidence type="ECO:0000313" key="3">
    <source>
        <dbReference type="Proteomes" id="UP001551482"/>
    </source>
</evidence>
<comment type="caution">
    <text evidence="2">The sequence shown here is derived from an EMBL/GenBank/DDBJ whole genome shotgun (WGS) entry which is preliminary data.</text>
</comment>
<dbReference type="PANTHER" id="PTHR35010">
    <property type="entry name" value="BLL4672 PROTEIN-RELATED"/>
    <property type="match status" value="1"/>
</dbReference>
<gene>
    <name evidence="2" type="ORF">AB0C36_14860</name>
</gene>
<protein>
    <submittedName>
        <fullName evidence="2">Helix-turn-helix transcriptional regulator</fullName>
    </submittedName>
</protein>
<evidence type="ECO:0000259" key="1">
    <source>
        <dbReference type="PROSITE" id="PS50943"/>
    </source>
</evidence>
<dbReference type="RefSeq" id="WP_358353713.1">
    <property type="nucleotide sequence ID" value="NZ_JBEZFP010000031.1"/>
</dbReference>
<dbReference type="PANTHER" id="PTHR35010:SF2">
    <property type="entry name" value="BLL4672 PROTEIN"/>
    <property type="match status" value="1"/>
</dbReference>
<dbReference type="Pfam" id="PF17765">
    <property type="entry name" value="MLTR_LBD"/>
    <property type="match status" value="1"/>
</dbReference>
<dbReference type="InterPro" id="IPR010982">
    <property type="entry name" value="Lambda_DNA-bd_dom_sf"/>
</dbReference>
<name>A0ABV3DGC6_9ACTN</name>
<dbReference type="SUPFAM" id="SSF47413">
    <property type="entry name" value="lambda repressor-like DNA-binding domains"/>
    <property type="match status" value="1"/>
</dbReference>
<accession>A0ABV3DGC6</accession>
<dbReference type="EMBL" id="JBEZFP010000031">
    <property type="protein sequence ID" value="MEU8134783.1"/>
    <property type="molecule type" value="Genomic_DNA"/>
</dbReference>
<sequence>MDRTDLGSSLRAWRDRLGPAEAGLPVGQRRRAPGLRRQELAALAGLSVEYLARLEQGRAGRPSAAVLGPLARALRLTDDERDHLFRLAGHASPAPGIASTHVTPGVQRIIDRLHDAAVVAVDPTWNVVLANSLAVALLGDDVTGDDGEPNVLRRHFTGRPSRVVRTPEEAAAFEAYAVADLRASLARYPQDPRVRGFIDELRSCSPVFESRWTGGADIASSTSQLKIVRHPEVGRLALDCDVLDATGSALRLVVYTAAPGSRDQESLDLLAALGTQSFSTRP</sequence>
<reference evidence="2 3" key="1">
    <citation type="submission" date="2024-06" db="EMBL/GenBank/DDBJ databases">
        <title>The Natural Products Discovery Center: Release of the First 8490 Sequenced Strains for Exploring Actinobacteria Biosynthetic Diversity.</title>
        <authorList>
            <person name="Kalkreuter E."/>
            <person name="Kautsar S.A."/>
            <person name="Yang D."/>
            <person name="Bader C.D."/>
            <person name="Teijaro C.N."/>
            <person name="Fluegel L."/>
            <person name="Davis C.M."/>
            <person name="Simpson J.R."/>
            <person name="Lauterbach L."/>
            <person name="Steele A.D."/>
            <person name="Gui C."/>
            <person name="Meng S."/>
            <person name="Li G."/>
            <person name="Viehrig K."/>
            <person name="Ye F."/>
            <person name="Su P."/>
            <person name="Kiefer A.F."/>
            <person name="Nichols A."/>
            <person name="Cepeda A.J."/>
            <person name="Yan W."/>
            <person name="Fan B."/>
            <person name="Jiang Y."/>
            <person name="Adhikari A."/>
            <person name="Zheng C.-J."/>
            <person name="Schuster L."/>
            <person name="Cowan T.M."/>
            <person name="Smanski M.J."/>
            <person name="Chevrette M.G."/>
            <person name="De Carvalho L.P.S."/>
            <person name="Shen B."/>
        </authorList>
    </citation>
    <scope>NUCLEOTIDE SEQUENCE [LARGE SCALE GENOMIC DNA]</scope>
    <source>
        <strain evidence="2 3">NPDC048946</strain>
    </source>
</reference>